<dbReference type="AlphaFoldDB" id="A0AAE3GGR9"/>
<dbReference type="Gene3D" id="3.40.50.1010">
    <property type="entry name" value="5'-nuclease"/>
    <property type="match status" value="1"/>
</dbReference>
<keyword evidence="6" id="KW-0800">Toxin</keyword>
<dbReference type="CDD" id="cd18678">
    <property type="entry name" value="PIN_MtVapC25_VapC33-like"/>
    <property type="match status" value="1"/>
</dbReference>
<proteinExistence type="inferred from homology"/>
<feature type="binding site" evidence="6">
    <location>
        <position position="5"/>
    </location>
    <ligand>
        <name>Mg(2+)</name>
        <dbReference type="ChEBI" id="CHEBI:18420"/>
    </ligand>
</feature>
<dbReference type="GO" id="GO:0090729">
    <property type="term" value="F:toxin activity"/>
    <property type="evidence" value="ECO:0007669"/>
    <property type="project" value="UniProtKB-KW"/>
</dbReference>
<dbReference type="SUPFAM" id="SSF88723">
    <property type="entry name" value="PIN domain-like"/>
    <property type="match status" value="1"/>
</dbReference>
<dbReference type="GO" id="GO:0045926">
    <property type="term" value="P:negative regulation of growth"/>
    <property type="evidence" value="ECO:0007669"/>
    <property type="project" value="UniProtKB-ARBA"/>
</dbReference>
<evidence type="ECO:0000256" key="1">
    <source>
        <dbReference type="ARBA" id="ARBA00022649"/>
    </source>
</evidence>
<comment type="caution">
    <text evidence="8">The sequence shown here is derived from an EMBL/GenBank/DDBJ whole genome shotgun (WGS) entry which is preliminary data.</text>
</comment>
<feature type="domain" description="PIN" evidence="7">
    <location>
        <begin position="2"/>
        <end position="134"/>
    </location>
</feature>
<keyword evidence="1 6" id="KW-1277">Toxin-antitoxin system</keyword>
<evidence type="ECO:0000256" key="2">
    <source>
        <dbReference type="ARBA" id="ARBA00022722"/>
    </source>
</evidence>
<dbReference type="GO" id="GO:0004540">
    <property type="term" value="F:RNA nuclease activity"/>
    <property type="evidence" value="ECO:0007669"/>
    <property type="project" value="InterPro"/>
</dbReference>
<evidence type="ECO:0000256" key="3">
    <source>
        <dbReference type="ARBA" id="ARBA00022723"/>
    </source>
</evidence>
<name>A0AAE3GGR9_9PSEU</name>
<evidence type="ECO:0000259" key="7">
    <source>
        <dbReference type="Pfam" id="PF01850"/>
    </source>
</evidence>
<evidence type="ECO:0000313" key="9">
    <source>
        <dbReference type="Proteomes" id="UP001206128"/>
    </source>
</evidence>
<organism evidence="8 9">
    <name type="scientific">Goodfellowiella coeruleoviolacea</name>
    <dbReference type="NCBI Taxonomy" id="334858"/>
    <lineage>
        <taxon>Bacteria</taxon>
        <taxon>Bacillati</taxon>
        <taxon>Actinomycetota</taxon>
        <taxon>Actinomycetes</taxon>
        <taxon>Pseudonocardiales</taxon>
        <taxon>Pseudonocardiaceae</taxon>
        <taxon>Goodfellowiella</taxon>
    </lineage>
</organism>
<gene>
    <name evidence="6" type="primary">vapC</name>
    <name evidence="8" type="ORF">LX83_003881</name>
</gene>
<comment type="cofactor">
    <cofactor evidence="6">
        <name>Mg(2+)</name>
        <dbReference type="ChEBI" id="CHEBI:18420"/>
    </cofactor>
</comment>
<protein>
    <recommendedName>
        <fullName evidence="6">Ribonuclease VapC</fullName>
        <shortName evidence="6">RNase VapC</shortName>
        <ecNumber evidence="6">3.1.-.-</ecNumber>
    </recommendedName>
    <alternativeName>
        <fullName evidence="6">Toxin VapC</fullName>
    </alternativeName>
</protein>
<keyword evidence="9" id="KW-1185">Reference proteome</keyword>
<reference evidence="8" key="1">
    <citation type="submission" date="2022-06" db="EMBL/GenBank/DDBJ databases">
        <title>Genomic Encyclopedia of Archaeal and Bacterial Type Strains, Phase II (KMG-II): from individual species to whole genera.</title>
        <authorList>
            <person name="Goeker M."/>
        </authorList>
    </citation>
    <scope>NUCLEOTIDE SEQUENCE</scope>
    <source>
        <strain evidence="8">DSM 43935</strain>
    </source>
</reference>
<dbReference type="InterPro" id="IPR029060">
    <property type="entry name" value="PIN-like_dom_sf"/>
</dbReference>
<dbReference type="NCBIfam" id="TIGR00028">
    <property type="entry name" value="Mtu_PIN_fam"/>
    <property type="match status" value="1"/>
</dbReference>
<keyword evidence="5 6" id="KW-0460">Magnesium</keyword>
<dbReference type="InterPro" id="IPR022907">
    <property type="entry name" value="VapC_family"/>
</dbReference>
<dbReference type="RefSeq" id="WP_253773427.1">
    <property type="nucleotide sequence ID" value="NZ_JAMTCK010000008.1"/>
</dbReference>
<dbReference type="InterPro" id="IPR006226">
    <property type="entry name" value="Mtu_PIN"/>
</dbReference>
<dbReference type="GO" id="GO:0000287">
    <property type="term" value="F:magnesium ion binding"/>
    <property type="evidence" value="ECO:0007669"/>
    <property type="project" value="UniProtKB-UniRule"/>
</dbReference>
<dbReference type="InterPro" id="IPR002716">
    <property type="entry name" value="PIN_dom"/>
</dbReference>
<dbReference type="GO" id="GO:0016788">
    <property type="term" value="F:hydrolase activity, acting on ester bonds"/>
    <property type="evidence" value="ECO:0007669"/>
    <property type="project" value="InterPro"/>
</dbReference>
<feature type="binding site" evidence="6">
    <location>
        <position position="108"/>
    </location>
    <ligand>
        <name>Mg(2+)</name>
        <dbReference type="ChEBI" id="CHEBI:18420"/>
    </ligand>
</feature>
<accession>A0AAE3GGR9</accession>
<dbReference type="EMBL" id="JAMTCK010000008">
    <property type="protein sequence ID" value="MCP2167009.1"/>
    <property type="molecule type" value="Genomic_DNA"/>
</dbReference>
<evidence type="ECO:0000256" key="4">
    <source>
        <dbReference type="ARBA" id="ARBA00022801"/>
    </source>
</evidence>
<comment type="similarity">
    <text evidence="6">Belongs to the PINc/VapC protein family.</text>
</comment>
<evidence type="ECO:0000313" key="8">
    <source>
        <dbReference type="EMBL" id="MCP2167009.1"/>
    </source>
</evidence>
<sequence length="142" mass="15694">MIIPDVNLLLYAVVSGFPQHDRARAWWERAVNGDDRIGLTQPALFGFLRITTNARILRSPLAVDAAIDYVHGWLAQPNVELLSPGPNHLDIALGLLRDIGTAGNLTTDVQLAAYAIEQQGELHSNDTDFARFANLKWVNPLQ</sequence>
<dbReference type="EC" id="3.1.-.-" evidence="6"/>
<evidence type="ECO:0000256" key="5">
    <source>
        <dbReference type="ARBA" id="ARBA00022842"/>
    </source>
</evidence>
<dbReference type="Pfam" id="PF01850">
    <property type="entry name" value="PIN"/>
    <property type="match status" value="1"/>
</dbReference>
<comment type="function">
    <text evidence="6">Toxic component of a toxin-antitoxin (TA) system. An RNase.</text>
</comment>
<dbReference type="HAMAP" id="MF_00265">
    <property type="entry name" value="VapC_Nob1"/>
    <property type="match status" value="1"/>
</dbReference>
<dbReference type="Proteomes" id="UP001206128">
    <property type="component" value="Unassembled WGS sequence"/>
</dbReference>
<keyword evidence="3 6" id="KW-0479">Metal-binding</keyword>
<keyword evidence="2 6" id="KW-0540">Nuclease</keyword>
<evidence type="ECO:0000256" key="6">
    <source>
        <dbReference type="HAMAP-Rule" id="MF_00265"/>
    </source>
</evidence>
<keyword evidence="4 6" id="KW-0378">Hydrolase</keyword>